<feature type="compositionally biased region" description="Basic and acidic residues" evidence="1">
    <location>
        <begin position="196"/>
        <end position="223"/>
    </location>
</feature>
<evidence type="ECO:0000313" key="2">
    <source>
        <dbReference type="EMBL" id="KZZ96650.1"/>
    </source>
</evidence>
<evidence type="ECO:0000313" key="3">
    <source>
        <dbReference type="Proteomes" id="UP000078544"/>
    </source>
</evidence>
<proteinExistence type="predicted"/>
<gene>
    <name evidence="2" type="ORF">AAL_03879</name>
</gene>
<keyword evidence="3" id="KW-1185">Reference proteome</keyword>
<feature type="compositionally biased region" description="Polar residues" evidence="1">
    <location>
        <begin position="184"/>
        <end position="193"/>
    </location>
</feature>
<comment type="caution">
    <text evidence="2">The sequence shown here is derived from an EMBL/GenBank/DDBJ whole genome shotgun (WGS) entry which is preliminary data.</text>
</comment>
<dbReference type="PANTHER" id="PTHR38703">
    <property type="entry name" value="CHROMOSOME 8, WHOLE GENOME SHOTGUN SEQUENCE"/>
    <property type="match status" value="1"/>
</dbReference>
<feature type="region of interest" description="Disordered" evidence="1">
    <location>
        <begin position="184"/>
        <end position="223"/>
    </location>
</feature>
<dbReference type="AlphaFoldDB" id="A0A166PGV2"/>
<reference evidence="2 3" key="1">
    <citation type="journal article" date="2016" name="Genome Biol. Evol.">
        <title>Divergent and convergent evolution of fungal pathogenicity.</title>
        <authorList>
            <person name="Shang Y."/>
            <person name="Xiao G."/>
            <person name="Zheng P."/>
            <person name="Cen K."/>
            <person name="Zhan S."/>
            <person name="Wang C."/>
        </authorList>
    </citation>
    <scope>NUCLEOTIDE SEQUENCE [LARGE SCALE GENOMIC DNA]</scope>
    <source>
        <strain evidence="2 3">RCEF 2490</strain>
    </source>
</reference>
<dbReference type="OrthoDB" id="2118965at2759"/>
<dbReference type="PANTHER" id="PTHR38703:SF1">
    <property type="entry name" value="ALLERGEN"/>
    <property type="match status" value="1"/>
</dbReference>
<dbReference type="Proteomes" id="UP000078544">
    <property type="component" value="Unassembled WGS sequence"/>
</dbReference>
<evidence type="ECO:0000256" key="1">
    <source>
        <dbReference type="SAM" id="MobiDB-lite"/>
    </source>
</evidence>
<accession>A0A166PGV2</accession>
<dbReference type="EMBL" id="AZGY01000007">
    <property type="protein sequence ID" value="KZZ96650.1"/>
    <property type="molecule type" value="Genomic_DNA"/>
</dbReference>
<sequence>MEKAKQAVSSFLSQDGKHKTTIDQDVRKAVVDEHVKPTQHEEVTTAVNRDVHQDHHQTVIQPLKDKEVLPEKHVHNAMPVEHKTINHGDKAEVQKALKRDAEKFKNTSTTHETTRTASAAPVVEGERTHHHVHHHVQPVIQKETVAPEVVHTTVPVHETHHNSAIHHETTTLPVKSLKEYTTGSGNIGAQATPRTLMEHDGCPKLQDKSLSKDARSKEAIHGN</sequence>
<protein>
    <submittedName>
        <fullName evidence="2">Allergen</fullName>
    </submittedName>
</protein>
<dbReference type="STRING" id="1081109.A0A166PGV2"/>
<organism evidence="2 3">
    <name type="scientific">Moelleriella libera RCEF 2490</name>
    <dbReference type="NCBI Taxonomy" id="1081109"/>
    <lineage>
        <taxon>Eukaryota</taxon>
        <taxon>Fungi</taxon>
        <taxon>Dikarya</taxon>
        <taxon>Ascomycota</taxon>
        <taxon>Pezizomycotina</taxon>
        <taxon>Sordariomycetes</taxon>
        <taxon>Hypocreomycetidae</taxon>
        <taxon>Hypocreales</taxon>
        <taxon>Clavicipitaceae</taxon>
        <taxon>Moelleriella</taxon>
    </lineage>
</organism>
<name>A0A166PGV2_9HYPO</name>